<dbReference type="InterPro" id="IPR036390">
    <property type="entry name" value="WH_DNA-bd_sf"/>
</dbReference>
<keyword evidence="6" id="KW-1185">Reference proteome</keyword>
<evidence type="ECO:0000256" key="1">
    <source>
        <dbReference type="ARBA" id="ARBA00023015"/>
    </source>
</evidence>
<keyword evidence="1" id="KW-0805">Transcription regulation</keyword>
<dbReference type="PROSITE" id="PS51118">
    <property type="entry name" value="HTH_HXLR"/>
    <property type="match status" value="1"/>
</dbReference>
<evidence type="ECO:0000313" key="5">
    <source>
        <dbReference type="EMBL" id="KKJ78197.1"/>
    </source>
</evidence>
<dbReference type="Gene3D" id="1.10.10.10">
    <property type="entry name" value="Winged helix-like DNA-binding domain superfamily/Winged helix DNA-binding domain"/>
    <property type="match status" value="1"/>
</dbReference>
<evidence type="ECO:0000256" key="3">
    <source>
        <dbReference type="ARBA" id="ARBA00023163"/>
    </source>
</evidence>
<dbReference type="GO" id="GO:0003677">
    <property type="term" value="F:DNA binding"/>
    <property type="evidence" value="ECO:0007669"/>
    <property type="project" value="UniProtKB-KW"/>
</dbReference>
<dbReference type="Pfam" id="PF01638">
    <property type="entry name" value="HxlR"/>
    <property type="match status" value="1"/>
</dbReference>
<dbReference type="EMBL" id="LANI01000002">
    <property type="protein sequence ID" value="KKJ78197.1"/>
    <property type="molecule type" value="Genomic_DNA"/>
</dbReference>
<protein>
    <recommendedName>
        <fullName evidence="4">HTH hxlR-type domain-containing protein</fullName>
    </recommendedName>
</protein>
<comment type="caution">
    <text evidence="5">The sequence shown here is derived from an EMBL/GenBank/DDBJ whole genome shotgun (WGS) entry which is preliminary data.</text>
</comment>
<evidence type="ECO:0000313" key="6">
    <source>
        <dbReference type="Proteomes" id="UP000034491"/>
    </source>
</evidence>
<dbReference type="InterPro" id="IPR036388">
    <property type="entry name" value="WH-like_DNA-bd_sf"/>
</dbReference>
<dbReference type="PANTHER" id="PTHR33204:SF37">
    <property type="entry name" value="HTH-TYPE TRANSCRIPTIONAL REGULATOR YODB"/>
    <property type="match status" value="1"/>
</dbReference>
<dbReference type="Proteomes" id="UP000034491">
    <property type="component" value="Unassembled WGS sequence"/>
</dbReference>
<accession>A0A0M2R8J4</accession>
<sequence length="134" mass="15570">MKTENKIRSSGCPVAFGLDTFGDRWTLLVIREIMLGGKRTYSEFLQAEEGIATNILIDRLKHLESNGIVEKKRDPENRRSFVYNLTDKGYDLAPILIELIIWSGKHDDRENAKRDVLEEIQRDRTSFEMKLRGK</sequence>
<name>A0A0M2R8J4_9PROT</name>
<reference evidence="5 6" key="1">
    <citation type="submission" date="2015-03" db="EMBL/GenBank/DDBJ databases">
        <title>Genome sequence of Kiloniella sp. P1-1, isolated from the gut microflora of Pacific white shrimp, Penaeus vannamei.</title>
        <authorList>
            <person name="Shao Z."/>
            <person name="Wang L."/>
            <person name="Li X."/>
        </authorList>
    </citation>
    <scope>NUCLEOTIDE SEQUENCE [LARGE SCALE GENOMIC DNA]</scope>
    <source>
        <strain evidence="5 6">P1-1</strain>
    </source>
</reference>
<dbReference type="PATRIC" id="fig|1549748.8.peg.1043"/>
<dbReference type="OrthoDB" id="9782219at2"/>
<organism evidence="5 6">
    <name type="scientific">Kiloniella litopenaei</name>
    <dbReference type="NCBI Taxonomy" id="1549748"/>
    <lineage>
        <taxon>Bacteria</taxon>
        <taxon>Pseudomonadati</taxon>
        <taxon>Pseudomonadota</taxon>
        <taxon>Alphaproteobacteria</taxon>
        <taxon>Rhodospirillales</taxon>
        <taxon>Kiloniellaceae</taxon>
        <taxon>Kiloniella</taxon>
    </lineage>
</organism>
<keyword evidence="2" id="KW-0238">DNA-binding</keyword>
<evidence type="ECO:0000259" key="4">
    <source>
        <dbReference type="PROSITE" id="PS51118"/>
    </source>
</evidence>
<proteinExistence type="predicted"/>
<feature type="domain" description="HTH hxlR-type" evidence="4">
    <location>
        <begin position="12"/>
        <end position="111"/>
    </location>
</feature>
<keyword evidence="3" id="KW-0804">Transcription</keyword>
<gene>
    <name evidence="5" type="ORF">WH95_02340</name>
</gene>
<dbReference type="InterPro" id="IPR002577">
    <property type="entry name" value="HTH_HxlR"/>
</dbReference>
<dbReference type="AlphaFoldDB" id="A0A0M2R8J4"/>
<dbReference type="PANTHER" id="PTHR33204">
    <property type="entry name" value="TRANSCRIPTIONAL REGULATOR, MARR FAMILY"/>
    <property type="match status" value="1"/>
</dbReference>
<dbReference type="SUPFAM" id="SSF46785">
    <property type="entry name" value="Winged helix' DNA-binding domain"/>
    <property type="match status" value="1"/>
</dbReference>
<evidence type="ECO:0000256" key="2">
    <source>
        <dbReference type="ARBA" id="ARBA00023125"/>
    </source>
</evidence>